<keyword evidence="4" id="KW-1185">Reference proteome</keyword>
<dbReference type="InterPro" id="IPR027417">
    <property type="entry name" value="P-loop_NTPase"/>
</dbReference>
<dbReference type="InterPro" id="IPR046454">
    <property type="entry name" value="GpA_endonuclease"/>
</dbReference>
<feature type="domain" description="Terminase large subunit GpA endonuclease" evidence="2">
    <location>
        <begin position="296"/>
        <end position="584"/>
    </location>
</feature>
<dbReference type="Pfam" id="PF05876">
    <property type="entry name" value="GpA_ATPase"/>
    <property type="match status" value="1"/>
</dbReference>
<evidence type="ECO:0000259" key="1">
    <source>
        <dbReference type="Pfam" id="PF05876"/>
    </source>
</evidence>
<organism evidence="3 4">
    <name type="scientific">Ruficoccus amylovorans</name>
    <dbReference type="NCBI Taxonomy" id="1804625"/>
    <lineage>
        <taxon>Bacteria</taxon>
        <taxon>Pseudomonadati</taxon>
        <taxon>Verrucomicrobiota</taxon>
        <taxon>Opitutia</taxon>
        <taxon>Puniceicoccales</taxon>
        <taxon>Cerasicoccaceae</taxon>
        <taxon>Ruficoccus</taxon>
    </lineage>
</organism>
<sequence>MESLSSIWRNAWRSPDRRPPWQWCEEYIPAIPYSPMPGRFRSDNSPWLREVMEAIVDPQVRVVSILASIQSSKTTGPELTLCYIIANLPGPTLWLDQTDEDAKDQSESRLQKLFDECEPVKALFPADRHKRRNTTIHFANGMTLWVLGAHNKTNLQRRSIRWLIGDETWRWPQGHMAEAEARVTAFGWLGKCIFLSQGGEEDDDTHRKFETTDMREWTFVCPQCGTRQPFLWENVEWSKDCKDAQEQYDFEKVRSSTVLLCPHCQHEIADSDEHRRKLNATGQFVAQNPNAARENIGFHWNSLASMSWGKLAELYLRAKLASRKGDTSLLQQFYQKRLALAWREFVEDFKVEIATSAYCLGEDWSDEAALGSRGKVIAAPFPDGVTLVPLRFLTVDVQMDHFFLVVRSWSAEGASRLLWCERVVTWEELEAIQQRFRVHDSLVFVDAGYNSYEVYRQCARHGWTALMGDAHSTFVHKTPQGSVQRFYSPVRRIAVSRGLVCRMHYWSNLQIKDVLARLRREHTADGSPLWQVPGDIPEDYLQHMESEQRVKKNSKWIWEQIGSRPNHLFDCEAMSVVAAVMLKIIGREAVAVEGEDKSANTSI</sequence>
<accession>A0A842H902</accession>
<dbReference type="Gene3D" id="3.40.50.300">
    <property type="entry name" value="P-loop containing nucleotide triphosphate hydrolases"/>
    <property type="match status" value="1"/>
</dbReference>
<dbReference type="Proteomes" id="UP000546464">
    <property type="component" value="Unassembled WGS sequence"/>
</dbReference>
<protein>
    <submittedName>
        <fullName evidence="3">Phage terminase large subunit family protein</fullName>
    </submittedName>
</protein>
<dbReference type="GO" id="GO:0004519">
    <property type="term" value="F:endonuclease activity"/>
    <property type="evidence" value="ECO:0007669"/>
    <property type="project" value="InterPro"/>
</dbReference>
<comment type="caution">
    <text evidence="3">The sequence shown here is derived from an EMBL/GenBank/DDBJ whole genome shotgun (WGS) entry which is preliminary data.</text>
</comment>
<reference evidence="3 4" key="1">
    <citation type="submission" date="2020-07" db="EMBL/GenBank/DDBJ databases">
        <authorList>
            <person name="Feng X."/>
        </authorList>
    </citation>
    <scope>NUCLEOTIDE SEQUENCE [LARGE SCALE GENOMIC DNA]</scope>
    <source>
        <strain evidence="3 4">JCM31066</strain>
    </source>
</reference>
<dbReference type="AlphaFoldDB" id="A0A842H902"/>
<name>A0A842H902_9BACT</name>
<gene>
    <name evidence="3" type="ORF">H5P28_00905</name>
</gene>
<dbReference type="GO" id="GO:0016887">
    <property type="term" value="F:ATP hydrolysis activity"/>
    <property type="evidence" value="ECO:0007669"/>
    <property type="project" value="InterPro"/>
</dbReference>
<dbReference type="EMBL" id="JACHVB010000011">
    <property type="protein sequence ID" value="MBC2592810.1"/>
    <property type="molecule type" value="Genomic_DNA"/>
</dbReference>
<evidence type="ECO:0000259" key="2">
    <source>
        <dbReference type="Pfam" id="PF20454"/>
    </source>
</evidence>
<dbReference type="RefSeq" id="WP_185673825.1">
    <property type="nucleotide sequence ID" value="NZ_JACHVB010000011.1"/>
</dbReference>
<feature type="domain" description="Phage terminase large subunit GpA ATPase" evidence="1">
    <location>
        <begin position="34"/>
        <end position="275"/>
    </location>
</feature>
<dbReference type="Pfam" id="PF20454">
    <property type="entry name" value="GpA_nuclease"/>
    <property type="match status" value="1"/>
</dbReference>
<dbReference type="InterPro" id="IPR046453">
    <property type="entry name" value="GpA_ATPase"/>
</dbReference>
<proteinExistence type="predicted"/>
<evidence type="ECO:0000313" key="4">
    <source>
        <dbReference type="Proteomes" id="UP000546464"/>
    </source>
</evidence>
<evidence type="ECO:0000313" key="3">
    <source>
        <dbReference type="EMBL" id="MBC2592810.1"/>
    </source>
</evidence>